<dbReference type="InterPro" id="IPR030673">
    <property type="entry name" value="PyroPPase_GppA_Ppx"/>
</dbReference>
<dbReference type="PIRSF" id="PIRSF001267">
    <property type="entry name" value="Pyrophosphatase_GppA_Ppx"/>
    <property type="match status" value="1"/>
</dbReference>
<dbReference type="InterPro" id="IPR050273">
    <property type="entry name" value="GppA/Ppx_hydrolase"/>
</dbReference>
<evidence type="ECO:0000259" key="6">
    <source>
        <dbReference type="Pfam" id="PF02541"/>
    </source>
</evidence>
<accession>A0A0M7HBH4</accession>
<proteinExistence type="inferred from homology"/>
<dbReference type="Proteomes" id="UP000053096">
    <property type="component" value="Unassembled WGS sequence"/>
</dbReference>
<dbReference type="Gene3D" id="3.30.420.150">
    <property type="entry name" value="Exopolyphosphatase. Domain 2"/>
    <property type="match status" value="1"/>
</dbReference>
<feature type="domain" description="Ppx/GppA phosphatase N-terminal" evidence="6">
    <location>
        <begin position="70"/>
        <end position="349"/>
    </location>
</feature>
<reference evidence="8 9" key="1">
    <citation type="submission" date="2015-09" db="EMBL/GenBank/DDBJ databases">
        <authorList>
            <person name="Jackson K.R."/>
            <person name="Lunt B.L."/>
            <person name="Fisher J.N.B."/>
            <person name="Gardner A.V."/>
            <person name="Bailey M.E."/>
            <person name="Deus L.M."/>
            <person name="Earl A.S."/>
            <person name="Gibby P.D."/>
            <person name="Hartmann K.A."/>
            <person name="Liu J.E."/>
            <person name="Manci A.M."/>
            <person name="Nielsen D.A."/>
            <person name="Solomon M.B."/>
            <person name="Breakwell D.P."/>
            <person name="Burnett S.H."/>
            <person name="Grose J.H."/>
        </authorList>
    </citation>
    <scope>NUCLEOTIDE SEQUENCE [LARGE SCALE GENOMIC DNA]</scope>
    <source>
        <strain evidence="8 9">2789STDY5608636</strain>
    </source>
</reference>
<comment type="similarity">
    <text evidence="1">Belongs to the GppA/Ppx family.</text>
</comment>
<keyword evidence="4 8" id="KW-0378">Hydrolase</keyword>
<evidence type="ECO:0000256" key="5">
    <source>
        <dbReference type="ARBA" id="ARBA00047607"/>
    </source>
</evidence>
<dbReference type="GO" id="GO:0006793">
    <property type="term" value="P:phosphorus metabolic process"/>
    <property type="evidence" value="ECO:0007669"/>
    <property type="project" value="InterPro"/>
</dbReference>
<evidence type="ECO:0000313" key="8">
    <source>
        <dbReference type="EMBL" id="CUJ06486.1"/>
    </source>
</evidence>
<dbReference type="PANTHER" id="PTHR30005">
    <property type="entry name" value="EXOPOLYPHOSPHATASE"/>
    <property type="match status" value="1"/>
</dbReference>
<dbReference type="EMBL" id="CYTV01000012">
    <property type="protein sequence ID" value="CUJ06486.1"/>
    <property type="molecule type" value="Genomic_DNA"/>
</dbReference>
<feature type="domain" description="Ppx/GppA phosphatase C-terminal" evidence="7">
    <location>
        <begin position="358"/>
        <end position="524"/>
    </location>
</feature>
<dbReference type="EC" id="3.6.1.11" evidence="2"/>
<evidence type="ECO:0000256" key="1">
    <source>
        <dbReference type="ARBA" id="ARBA00007125"/>
    </source>
</evidence>
<dbReference type="InterPro" id="IPR022371">
    <property type="entry name" value="Exopolyphosphatase"/>
</dbReference>
<organism evidence="8 9">
    <name type="scientific">Bordetella pseudohinzii</name>
    <dbReference type="NCBI Taxonomy" id="1331258"/>
    <lineage>
        <taxon>Bacteria</taxon>
        <taxon>Pseudomonadati</taxon>
        <taxon>Pseudomonadota</taxon>
        <taxon>Betaproteobacteria</taxon>
        <taxon>Burkholderiales</taxon>
        <taxon>Alcaligenaceae</taxon>
        <taxon>Bordetella</taxon>
    </lineage>
</organism>
<dbReference type="Gene3D" id="1.10.3210.10">
    <property type="entry name" value="Hypothetical protein af1432"/>
    <property type="match status" value="1"/>
</dbReference>
<evidence type="ECO:0000259" key="7">
    <source>
        <dbReference type="Pfam" id="PF21447"/>
    </source>
</evidence>
<dbReference type="InterPro" id="IPR043129">
    <property type="entry name" value="ATPase_NBD"/>
</dbReference>
<gene>
    <name evidence="8" type="primary">ppx</name>
    <name evidence="8" type="ORF">ERS370011_03571</name>
</gene>
<evidence type="ECO:0000256" key="3">
    <source>
        <dbReference type="ARBA" id="ARBA00020416"/>
    </source>
</evidence>
<dbReference type="Gene3D" id="3.30.420.40">
    <property type="match status" value="1"/>
</dbReference>
<dbReference type="CDD" id="cd24053">
    <property type="entry name" value="ASKHA_NBD_EcPPX-GppA-like"/>
    <property type="match status" value="1"/>
</dbReference>
<dbReference type="GO" id="GO:0004309">
    <property type="term" value="F:exopolyphosphatase activity"/>
    <property type="evidence" value="ECO:0007669"/>
    <property type="project" value="UniProtKB-EC"/>
</dbReference>
<name>A0A0M7HBH4_9BORD</name>
<evidence type="ECO:0000256" key="4">
    <source>
        <dbReference type="ARBA" id="ARBA00022801"/>
    </source>
</evidence>
<dbReference type="PANTHER" id="PTHR30005:SF0">
    <property type="entry name" value="RETROGRADE REGULATION PROTEIN 2"/>
    <property type="match status" value="1"/>
</dbReference>
<dbReference type="AlphaFoldDB" id="A0A0M7HBH4"/>
<dbReference type="FunFam" id="3.30.420.40:FF:000023">
    <property type="entry name" value="Guanosine-5'-triphosphate,3'-diphosphate pyrophosphatase"/>
    <property type="match status" value="1"/>
</dbReference>
<dbReference type="Pfam" id="PF21447">
    <property type="entry name" value="Ppx-GppA_III"/>
    <property type="match status" value="1"/>
</dbReference>
<dbReference type="SUPFAM" id="SSF109604">
    <property type="entry name" value="HD-domain/PDEase-like"/>
    <property type="match status" value="1"/>
</dbReference>
<evidence type="ECO:0000256" key="2">
    <source>
        <dbReference type="ARBA" id="ARBA00012451"/>
    </source>
</evidence>
<dbReference type="SUPFAM" id="SSF53067">
    <property type="entry name" value="Actin-like ATPase domain"/>
    <property type="match status" value="2"/>
</dbReference>
<evidence type="ECO:0000313" key="9">
    <source>
        <dbReference type="Proteomes" id="UP000053096"/>
    </source>
</evidence>
<dbReference type="InterPro" id="IPR003695">
    <property type="entry name" value="Ppx_GppA_N"/>
</dbReference>
<comment type="catalytic activity">
    <reaction evidence="5">
        <text>[phosphate](n) + H2O = [phosphate](n-1) + phosphate + H(+)</text>
        <dbReference type="Rhea" id="RHEA:21528"/>
        <dbReference type="Rhea" id="RHEA-COMP:9859"/>
        <dbReference type="Rhea" id="RHEA-COMP:14279"/>
        <dbReference type="ChEBI" id="CHEBI:15377"/>
        <dbReference type="ChEBI" id="CHEBI:15378"/>
        <dbReference type="ChEBI" id="CHEBI:16838"/>
        <dbReference type="ChEBI" id="CHEBI:43474"/>
        <dbReference type="EC" id="3.6.1.11"/>
    </reaction>
</comment>
<protein>
    <recommendedName>
        <fullName evidence="3">Exopolyphosphatase</fullName>
        <ecNumber evidence="2">3.6.1.11</ecNumber>
    </recommendedName>
</protein>
<dbReference type="FunFam" id="3.30.420.150:FF:000001">
    <property type="entry name" value="Guanosine-5'-triphosphate,3'-diphosphate pyrophosphatase"/>
    <property type="match status" value="1"/>
</dbReference>
<dbReference type="NCBIfam" id="TIGR03706">
    <property type="entry name" value="exo_poly_only"/>
    <property type="match status" value="1"/>
</dbReference>
<dbReference type="Pfam" id="PF02541">
    <property type="entry name" value="Ppx-GppA"/>
    <property type="match status" value="1"/>
</dbReference>
<dbReference type="InterPro" id="IPR048950">
    <property type="entry name" value="Ppx_GppA_C"/>
</dbReference>
<sequence length="540" mass="59882">MTQGNTIGHVKIGTHDSPCCVEENDRSASIVISGLYNRGDYRHSCEHMDHLLAAVDLGSNSFRLSIGRVVQQDGVAQIYQIDRLKETVRLAAGLGQDKILGREAIDRAVGVLERFGERLRSFHPNRVRAVATNTFRVARNTPDFLPRAEAALGFPIEVIAGREEARLIFTGVAHSLPPSPNKRLIIDIGGGSTEVIIGKGLDPNLMSSLYMGCVSYSRQFFPDGRVDGSAMKQAEIAARREIEVIAKQYRKMGWKEAYGSSGTAKALFAILTECGFAKAITAAGMAKLKDRIVRSGKVIPSELPGIKLERADVLPGGLAIMSALFDELGIETMYTGDGALRLGVLYDLIGRDDQHDKRDESVRQFMRRYHVDLNQARRVRQTALALFDELMPQGGERAELRNAVGWTADLHEVGLSIAHNAYHKHSAYVLENADMPGFSRADQQLMAMLALASQGKLSKAESLVRSRGQWIAILCLRMAVLLLRRREDTPLPFKLKIEGSHIQVDIPREWLDSHPLTDFTLQGEVSEWRKVGFAFELLER</sequence>